<gene>
    <name evidence="2" type="ORF">HPB48_024579</name>
</gene>
<evidence type="ECO:0008006" key="4">
    <source>
        <dbReference type="Google" id="ProtNLM"/>
    </source>
</evidence>
<feature type="compositionally biased region" description="Polar residues" evidence="1">
    <location>
        <begin position="265"/>
        <end position="290"/>
    </location>
</feature>
<feature type="compositionally biased region" description="Basic and acidic residues" evidence="1">
    <location>
        <begin position="291"/>
        <end position="300"/>
    </location>
</feature>
<proteinExistence type="predicted"/>
<name>A0A9J6H8S5_HAELO</name>
<sequence length="310" mass="34768">MAPKRYYRLDENGWHHPLAKDQQVRATKLILRAGGTLALASHSPISVTQKLGLTAQLAPNESANTTMQVEAMKNIIVIITHSVTAKEKLLRVKQLEFSGQLYPVSVYHAADRDTCRGVIHQIPANTPSDTLLRNLSAPGYQILAARMMGQTTSALITFQGTYVPTTVRYEYAQIRCYTHRPKVQQCYKCLALGHRQDVCTQPTERCPECGFQNKSEAHNCITKCNNCSGPHSALDELCPARIESSKITRKQEYAKRLATRKFQQAQAERQSNPNSRQTLHLTPRSATTDLATHKLFDRPHSQNYTTPSNP</sequence>
<protein>
    <recommendedName>
        <fullName evidence="4">Tick transposon</fullName>
    </recommendedName>
</protein>
<dbReference type="VEuPathDB" id="VectorBase:HLOH_064492"/>
<evidence type="ECO:0000313" key="2">
    <source>
        <dbReference type="EMBL" id="KAH9383360.1"/>
    </source>
</evidence>
<keyword evidence="3" id="KW-1185">Reference proteome</keyword>
<dbReference type="AlphaFoldDB" id="A0A9J6H8S5"/>
<accession>A0A9J6H8S5</accession>
<dbReference type="OrthoDB" id="3039988at2759"/>
<evidence type="ECO:0000256" key="1">
    <source>
        <dbReference type="SAM" id="MobiDB-lite"/>
    </source>
</evidence>
<feature type="compositionally biased region" description="Polar residues" evidence="1">
    <location>
        <begin position="301"/>
        <end position="310"/>
    </location>
</feature>
<organism evidence="2 3">
    <name type="scientific">Haemaphysalis longicornis</name>
    <name type="common">Bush tick</name>
    <dbReference type="NCBI Taxonomy" id="44386"/>
    <lineage>
        <taxon>Eukaryota</taxon>
        <taxon>Metazoa</taxon>
        <taxon>Ecdysozoa</taxon>
        <taxon>Arthropoda</taxon>
        <taxon>Chelicerata</taxon>
        <taxon>Arachnida</taxon>
        <taxon>Acari</taxon>
        <taxon>Parasitiformes</taxon>
        <taxon>Ixodida</taxon>
        <taxon>Ixodoidea</taxon>
        <taxon>Ixodidae</taxon>
        <taxon>Haemaphysalinae</taxon>
        <taxon>Haemaphysalis</taxon>
    </lineage>
</organism>
<feature type="region of interest" description="Disordered" evidence="1">
    <location>
        <begin position="265"/>
        <end position="310"/>
    </location>
</feature>
<dbReference type="EMBL" id="JABSTR010001064">
    <property type="protein sequence ID" value="KAH9383360.1"/>
    <property type="molecule type" value="Genomic_DNA"/>
</dbReference>
<evidence type="ECO:0000313" key="3">
    <source>
        <dbReference type="Proteomes" id="UP000821853"/>
    </source>
</evidence>
<comment type="caution">
    <text evidence="2">The sequence shown here is derived from an EMBL/GenBank/DDBJ whole genome shotgun (WGS) entry which is preliminary data.</text>
</comment>
<reference evidence="2 3" key="1">
    <citation type="journal article" date="2020" name="Cell">
        <title>Large-Scale Comparative Analyses of Tick Genomes Elucidate Their Genetic Diversity and Vector Capacities.</title>
        <authorList>
            <consortium name="Tick Genome and Microbiome Consortium (TIGMIC)"/>
            <person name="Jia N."/>
            <person name="Wang J."/>
            <person name="Shi W."/>
            <person name="Du L."/>
            <person name="Sun Y."/>
            <person name="Zhan W."/>
            <person name="Jiang J.F."/>
            <person name="Wang Q."/>
            <person name="Zhang B."/>
            <person name="Ji P."/>
            <person name="Bell-Sakyi L."/>
            <person name="Cui X.M."/>
            <person name="Yuan T.T."/>
            <person name="Jiang B.G."/>
            <person name="Yang W.F."/>
            <person name="Lam T.T."/>
            <person name="Chang Q.C."/>
            <person name="Ding S.J."/>
            <person name="Wang X.J."/>
            <person name="Zhu J.G."/>
            <person name="Ruan X.D."/>
            <person name="Zhao L."/>
            <person name="Wei J.T."/>
            <person name="Ye R.Z."/>
            <person name="Que T.C."/>
            <person name="Du C.H."/>
            <person name="Zhou Y.H."/>
            <person name="Cheng J.X."/>
            <person name="Dai P.F."/>
            <person name="Guo W.B."/>
            <person name="Han X.H."/>
            <person name="Huang E.J."/>
            <person name="Li L.F."/>
            <person name="Wei W."/>
            <person name="Gao Y.C."/>
            <person name="Liu J.Z."/>
            <person name="Shao H.Z."/>
            <person name="Wang X."/>
            <person name="Wang C.C."/>
            <person name="Yang T.C."/>
            <person name="Huo Q.B."/>
            <person name="Li W."/>
            <person name="Chen H.Y."/>
            <person name="Chen S.E."/>
            <person name="Zhou L.G."/>
            <person name="Ni X.B."/>
            <person name="Tian J.H."/>
            <person name="Sheng Y."/>
            <person name="Liu T."/>
            <person name="Pan Y.S."/>
            <person name="Xia L.Y."/>
            <person name="Li J."/>
            <person name="Zhao F."/>
            <person name="Cao W.C."/>
        </authorList>
    </citation>
    <scope>NUCLEOTIDE SEQUENCE [LARGE SCALE GENOMIC DNA]</scope>
    <source>
        <strain evidence="2">HaeL-2018</strain>
    </source>
</reference>
<dbReference type="Proteomes" id="UP000821853">
    <property type="component" value="Unassembled WGS sequence"/>
</dbReference>